<protein>
    <recommendedName>
        <fullName evidence="1">Retrovirus-related Pol polyprotein from transposon TNT 1-94-like beta-barrel domain-containing protein</fullName>
    </recommendedName>
</protein>
<dbReference type="Proteomes" id="UP000593568">
    <property type="component" value="Unassembled WGS sequence"/>
</dbReference>
<dbReference type="EMBL" id="JABEZW010000007">
    <property type="protein sequence ID" value="MBA0770202.1"/>
    <property type="molecule type" value="Genomic_DNA"/>
</dbReference>
<keyword evidence="3" id="KW-1185">Reference proteome</keyword>
<proteinExistence type="predicted"/>
<dbReference type="InterPro" id="IPR054722">
    <property type="entry name" value="PolX-like_BBD"/>
</dbReference>
<accession>A0A7J9EB03</accession>
<evidence type="ECO:0000313" key="3">
    <source>
        <dbReference type="Proteomes" id="UP000593568"/>
    </source>
</evidence>
<dbReference type="Pfam" id="PF22936">
    <property type="entry name" value="Pol_BBD"/>
    <property type="match status" value="1"/>
</dbReference>
<organism evidence="2 3">
    <name type="scientific">Gossypium trilobum</name>
    <dbReference type="NCBI Taxonomy" id="34281"/>
    <lineage>
        <taxon>Eukaryota</taxon>
        <taxon>Viridiplantae</taxon>
        <taxon>Streptophyta</taxon>
        <taxon>Embryophyta</taxon>
        <taxon>Tracheophyta</taxon>
        <taxon>Spermatophyta</taxon>
        <taxon>Magnoliopsida</taxon>
        <taxon>eudicotyledons</taxon>
        <taxon>Gunneridae</taxon>
        <taxon>Pentapetalae</taxon>
        <taxon>rosids</taxon>
        <taxon>malvids</taxon>
        <taxon>Malvales</taxon>
        <taxon>Malvaceae</taxon>
        <taxon>Malvoideae</taxon>
        <taxon>Gossypium</taxon>
    </lineage>
</organism>
<evidence type="ECO:0000313" key="2">
    <source>
        <dbReference type="EMBL" id="MBA0770202.1"/>
    </source>
</evidence>
<feature type="domain" description="Retrovirus-related Pol polyprotein from transposon TNT 1-94-like beta-barrel" evidence="1">
    <location>
        <begin position="1"/>
        <end position="33"/>
    </location>
</feature>
<reference evidence="2 3" key="1">
    <citation type="journal article" date="2019" name="Genome Biol. Evol.">
        <title>Insights into the evolution of the New World diploid cottons (Gossypium, subgenus Houzingenia) based on genome sequencing.</title>
        <authorList>
            <person name="Grover C.E."/>
            <person name="Arick M.A. 2nd"/>
            <person name="Thrash A."/>
            <person name="Conover J.L."/>
            <person name="Sanders W.S."/>
            <person name="Peterson D.G."/>
            <person name="Frelichowski J.E."/>
            <person name="Scheffler J.A."/>
            <person name="Scheffler B.E."/>
            <person name="Wendel J.F."/>
        </authorList>
    </citation>
    <scope>NUCLEOTIDE SEQUENCE [LARGE SCALE GENOMIC DNA]</scope>
    <source>
        <strain evidence="2">8</strain>
        <tissue evidence="2">Leaf</tissue>
    </source>
</reference>
<gene>
    <name evidence="2" type="ORF">Gotri_018867</name>
</gene>
<evidence type="ECO:0000259" key="1">
    <source>
        <dbReference type="Pfam" id="PF22936"/>
    </source>
</evidence>
<name>A0A7J9EB03_9ROSI</name>
<comment type="caution">
    <text evidence="2">The sequence shown here is derived from an EMBL/GenBank/DDBJ whole genome shotgun (WGS) entry which is preliminary data.</text>
</comment>
<dbReference type="AlphaFoldDB" id="A0A7J9EB03"/>
<sequence>MHNGTIRALSDVRYVPDLRKNHISLSILDSKDCRINIKSSKIKVSRGDFVLLKGKRIERLYILKDSTATGETRCPSSITEPKSTRLE</sequence>